<gene>
    <name evidence="1" type="ORF">PPYR_09620</name>
</gene>
<name>A0A5N4AMT5_PHOPY</name>
<evidence type="ECO:0000313" key="1">
    <source>
        <dbReference type="EMBL" id="KAB0798627.1"/>
    </source>
</evidence>
<reference evidence="1 2" key="1">
    <citation type="journal article" date="2018" name="Elife">
        <title>Firefly genomes illuminate parallel origins of bioluminescence in beetles.</title>
        <authorList>
            <person name="Fallon T.R."/>
            <person name="Lower S.E."/>
            <person name="Chang C.H."/>
            <person name="Bessho-Uehara M."/>
            <person name="Martin G.J."/>
            <person name="Bewick A.J."/>
            <person name="Behringer M."/>
            <person name="Debat H.J."/>
            <person name="Wong I."/>
            <person name="Day J.C."/>
            <person name="Suvorov A."/>
            <person name="Silva C.J."/>
            <person name="Stanger-Hall K.F."/>
            <person name="Hall D.W."/>
            <person name="Schmitz R.J."/>
            <person name="Nelson D.R."/>
            <person name="Lewis S.M."/>
            <person name="Shigenobu S."/>
            <person name="Bybee S.M."/>
            <person name="Larracuente A.M."/>
            <person name="Oba Y."/>
            <person name="Weng J.K."/>
        </authorList>
    </citation>
    <scope>NUCLEOTIDE SEQUENCE [LARGE SCALE GENOMIC DNA]</scope>
    <source>
        <strain evidence="1">1611_PpyrPB1</strain>
        <tissue evidence="1">Whole body</tissue>
    </source>
</reference>
<dbReference type="InParanoid" id="A0A5N4AMT5"/>
<dbReference type="EMBL" id="VVIM01000006">
    <property type="protein sequence ID" value="KAB0798627.1"/>
    <property type="molecule type" value="Genomic_DNA"/>
</dbReference>
<feature type="non-terminal residue" evidence="1">
    <location>
        <position position="63"/>
    </location>
</feature>
<protein>
    <submittedName>
        <fullName evidence="1">Uncharacterized protein</fullName>
    </submittedName>
</protein>
<comment type="caution">
    <text evidence="1">The sequence shown here is derived from an EMBL/GenBank/DDBJ whole genome shotgun (WGS) entry which is preliminary data.</text>
</comment>
<feature type="non-terminal residue" evidence="1">
    <location>
        <position position="1"/>
    </location>
</feature>
<sequence length="63" mass="7497">LLKCGIQDLYNFGMLDAENGKMLNGKLFAVFEDLIKVFVKSWKQQREELERKRLEEQSLYKIT</sequence>
<dbReference type="AlphaFoldDB" id="A0A5N4AMT5"/>
<proteinExistence type="predicted"/>
<keyword evidence="2" id="KW-1185">Reference proteome</keyword>
<dbReference type="Proteomes" id="UP000327044">
    <property type="component" value="Unassembled WGS sequence"/>
</dbReference>
<evidence type="ECO:0000313" key="2">
    <source>
        <dbReference type="Proteomes" id="UP000327044"/>
    </source>
</evidence>
<organism evidence="1 2">
    <name type="scientific">Photinus pyralis</name>
    <name type="common">Common eastern firefly</name>
    <name type="synonym">Lampyris pyralis</name>
    <dbReference type="NCBI Taxonomy" id="7054"/>
    <lineage>
        <taxon>Eukaryota</taxon>
        <taxon>Metazoa</taxon>
        <taxon>Ecdysozoa</taxon>
        <taxon>Arthropoda</taxon>
        <taxon>Hexapoda</taxon>
        <taxon>Insecta</taxon>
        <taxon>Pterygota</taxon>
        <taxon>Neoptera</taxon>
        <taxon>Endopterygota</taxon>
        <taxon>Coleoptera</taxon>
        <taxon>Polyphaga</taxon>
        <taxon>Elateriformia</taxon>
        <taxon>Elateroidea</taxon>
        <taxon>Lampyridae</taxon>
        <taxon>Lampyrinae</taxon>
        <taxon>Photinus</taxon>
    </lineage>
</organism>
<accession>A0A5N4AMT5</accession>